<dbReference type="InterPro" id="IPR011993">
    <property type="entry name" value="PH-like_dom_sf"/>
</dbReference>
<accession>A0AAN8XH12</accession>
<name>A0AAN8XH12_HALRR</name>
<dbReference type="Gene3D" id="2.30.29.30">
    <property type="entry name" value="Pleckstrin-homology domain (PH domain)/Phosphotyrosine-binding domain (PTB)"/>
    <property type="match status" value="1"/>
</dbReference>
<proteinExistence type="predicted"/>
<organism evidence="2 3">
    <name type="scientific">Halocaridina rubra</name>
    <name type="common">Hawaiian red shrimp</name>
    <dbReference type="NCBI Taxonomy" id="373956"/>
    <lineage>
        <taxon>Eukaryota</taxon>
        <taxon>Metazoa</taxon>
        <taxon>Ecdysozoa</taxon>
        <taxon>Arthropoda</taxon>
        <taxon>Crustacea</taxon>
        <taxon>Multicrustacea</taxon>
        <taxon>Malacostraca</taxon>
        <taxon>Eumalacostraca</taxon>
        <taxon>Eucarida</taxon>
        <taxon>Decapoda</taxon>
        <taxon>Pleocyemata</taxon>
        <taxon>Caridea</taxon>
        <taxon>Atyoidea</taxon>
        <taxon>Atyidae</taxon>
        <taxon>Halocaridina</taxon>
    </lineage>
</organism>
<dbReference type="SUPFAM" id="SSF50729">
    <property type="entry name" value="PH domain-like"/>
    <property type="match status" value="1"/>
</dbReference>
<dbReference type="InterPro" id="IPR041020">
    <property type="entry name" value="PH_16"/>
</dbReference>
<evidence type="ECO:0000313" key="3">
    <source>
        <dbReference type="Proteomes" id="UP001381693"/>
    </source>
</evidence>
<sequence>MEDLGVLHISLSVDALIISHKNCRVYEMHENSTLNIFGVIDSILIQQYFNEILVNINAQVAEKDRDKRLLEIYHKIDAKSSAVYKEQKFKKSDIFVRSRKLKFEGSAMLPQQKGKAMMVQVVVLSDLVFFLLENNQKYYFFSPDSKQAGVIPLDKLIVREKAGEGSRAIYLIYSKNAAELFELECLHPNDKKIWLESIREAIDQCPDGDDMGDITGENGKLQEAYSERIKEIISKIE</sequence>
<dbReference type="EMBL" id="JAXCGZ010007598">
    <property type="protein sequence ID" value="KAK7079019.1"/>
    <property type="molecule type" value="Genomic_DNA"/>
</dbReference>
<feature type="domain" description="PH" evidence="1">
    <location>
        <begin position="110"/>
        <end position="205"/>
    </location>
</feature>
<dbReference type="Proteomes" id="UP001381693">
    <property type="component" value="Unassembled WGS sequence"/>
</dbReference>
<protein>
    <recommendedName>
        <fullName evidence="1">PH domain-containing protein</fullName>
    </recommendedName>
</protein>
<dbReference type="InterPro" id="IPR051632">
    <property type="entry name" value="Rho_GEF"/>
</dbReference>
<dbReference type="PANTHER" id="PTHR13944">
    <property type="entry name" value="AGAP007712-PA"/>
    <property type="match status" value="1"/>
</dbReference>
<dbReference type="AlphaFoldDB" id="A0AAN8XH12"/>
<evidence type="ECO:0000259" key="1">
    <source>
        <dbReference type="SMART" id="SM00233"/>
    </source>
</evidence>
<comment type="caution">
    <text evidence="2">The sequence shown here is derived from an EMBL/GenBank/DDBJ whole genome shotgun (WGS) entry which is preliminary data.</text>
</comment>
<gene>
    <name evidence="2" type="ORF">SK128_002777</name>
</gene>
<dbReference type="Pfam" id="PF17838">
    <property type="entry name" value="PH_16"/>
    <property type="match status" value="1"/>
</dbReference>
<dbReference type="GO" id="GO:0035023">
    <property type="term" value="P:regulation of Rho protein signal transduction"/>
    <property type="evidence" value="ECO:0007669"/>
    <property type="project" value="TreeGrafter"/>
</dbReference>
<dbReference type="InterPro" id="IPR001849">
    <property type="entry name" value="PH_domain"/>
</dbReference>
<evidence type="ECO:0000313" key="2">
    <source>
        <dbReference type="EMBL" id="KAK7079019.1"/>
    </source>
</evidence>
<dbReference type="SMART" id="SM00233">
    <property type="entry name" value="PH"/>
    <property type="match status" value="1"/>
</dbReference>
<reference evidence="2 3" key="1">
    <citation type="submission" date="2023-11" db="EMBL/GenBank/DDBJ databases">
        <title>Halocaridina rubra genome assembly.</title>
        <authorList>
            <person name="Smith C."/>
        </authorList>
    </citation>
    <scope>NUCLEOTIDE SEQUENCE [LARGE SCALE GENOMIC DNA]</scope>
    <source>
        <strain evidence="2">EP-1</strain>
        <tissue evidence="2">Whole</tissue>
    </source>
</reference>
<dbReference type="PANTHER" id="PTHR13944:SF21">
    <property type="entry name" value="CYSTS, ISOFORM C"/>
    <property type="match status" value="1"/>
</dbReference>
<keyword evidence="3" id="KW-1185">Reference proteome</keyword>